<evidence type="ECO:0000313" key="2">
    <source>
        <dbReference type="Proteomes" id="UP001186974"/>
    </source>
</evidence>
<feature type="non-terminal residue" evidence="1">
    <location>
        <position position="583"/>
    </location>
</feature>
<comment type="caution">
    <text evidence="1">The sequence shown here is derived from an EMBL/GenBank/DDBJ whole genome shotgun (WGS) entry which is preliminary data.</text>
</comment>
<proteinExistence type="predicted"/>
<organism evidence="1 2">
    <name type="scientific">Coniosporium uncinatum</name>
    <dbReference type="NCBI Taxonomy" id="93489"/>
    <lineage>
        <taxon>Eukaryota</taxon>
        <taxon>Fungi</taxon>
        <taxon>Dikarya</taxon>
        <taxon>Ascomycota</taxon>
        <taxon>Pezizomycotina</taxon>
        <taxon>Dothideomycetes</taxon>
        <taxon>Dothideomycetes incertae sedis</taxon>
        <taxon>Coniosporium</taxon>
    </lineage>
</organism>
<reference evidence="1" key="1">
    <citation type="submission" date="2024-09" db="EMBL/GenBank/DDBJ databases">
        <title>Black Yeasts Isolated from many extreme environments.</title>
        <authorList>
            <person name="Coleine C."/>
            <person name="Stajich J.E."/>
            <person name="Selbmann L."/>
        </authorList>
    </citation>
    <scope>NUCLEOTIDE SEQUENCE</scope>
    <source>
        <strain evidence="1">CCFEE 5737</strain>
    </source>
</reference>
<sequence length="583" mass="59924">MLPPTSTLALQLLAVIPCTLATTSSATYILTDNLLGADPFDAFNFDTFPDPTHGFVRYQGRDAAFAAGLAQTGPDATSTSNSASNATESSYAIFGAGPITSSTSANPTGAAAPGPETLREGTPSSVRLTSKKTWHQGLFVADIRAPAYGLRAAARVLDDGRAQTVADGRGGGRSTLWRACTKRAPIAWGCTRGPGVGWGNGGRGPSSYHNGGGGGGGGGMMFGITSTTSFSCVLETETGGDCDVTRPESGNRGCGIRAQDEAGIASFGRGFNEQGGGWYVVEWTDESISVWFVPRHSQTSSALLFEGGKIESMAGLGTPMARFGGGEGGCDVRSRFEDMAMVFNTNVCGDWAGGVWEESGCKKKTGVQTCEEYAKGNEEAFGEAYWNVSRVAVYQRADEVPGEGGTATTRMVASSMPPDAGETGVLATTMATTTTTETMGGTTTIKTTVFVTPSSAAASDPFFSLSGVSDSSSLLSLVSSSVASPTSSSIPPIYTETRHTDEITFRFTTSGVITPSSPSSSASSSSSCLSSGDTISFPFLSSSAATPQSSSVSTTPSTANTASPTPSTTDIPLELQIINPTAM</sequence>
<dbReference type="EMBL" id="JAWDJW010002234">
    <property type="protein sequence ID" value="KAK3078064.1"/>
    <property type="molecule type" value="Genomic_DNA"/>
</dbReference>
<evidence type="ECO:0000313" key="1">
    <source>
        <dbReference type="EMBL" id="KAK3078064.1"/>
    </source>
</evidence>
<dbReference type="Proteomes" id="UP001186974">
    <property type="component" value="Unassembled WGS sequence"/>
</dbReference>
<name>A0ACC3DMZ1_9PEZI</name>
<gene>
    <name evidence="1" type="ORF">LTS18_008530</name>
</gene>
<protein>
    <submittedName>
        <fullName evidence="1">Uncharacterized protein</fullName>
    </submittedName>
</protein>
<accession>A0ACC3DMZ1</accession>
<keyword evidence="2" id="KW-1185">Reference proteome</keyword>